<evidence type="ECO:0000256" key="1">
    <source>
        <dbReference type="SAM" id="MobiDB-lite"/>
    </source>
</evidence>
<feature type="compositionally biased region" description="Polar residues" evidence="1">
    <location>
        <begin position="1"/>
        <end position="10"/>
    </location>
</feature>
<protein>
    <submittedName>
        <fullName evidence="2">Uncharacterized protein</fullName>
    </submittedName>
</protein>
<dbReference type="Proteomes" id="UP001152607">
    <property type="component" value="Unassembled WGS sequence"/>
</dbReference>
<evidence type="ECO:0000313" key="2">
    <source>
        <dbReference type="EMBL" id="CAI6332495.1"/>
    </source>
</evidence>
<evidence type="ECO:0000313" key="3">
    <source>
        <dbReference type="Proteomes" id="UP001152607"/>
    </source>
</evidence>
<organism evidence="2 3">
    <name type="scientific">Periconia digitata</name>
    <dbReference type="NCBI Taxonomy" id="1303443"/>
    <lineage>
        <taxon>Eukaryota</taxon>
        <taxon>Fungi</taxon>
        <taxon>Dikarya</taxon>
        <taxon>Ascomycota</taxon>
        <taxon>Pezizomycotina</taxon>
        <taxon>Dothideomycetes</taxon>
        <taxon>Pleosporomycetidae</taxon>
        <taxon>Pleosporales</taxon>
        <taxon>Massarineae</taxon>
        <taxon>Periconiaceae</taxon>
        <taxon>Periconia</taxon>
    </lineage>
</organism>
<comment type="caution">
    <text evidence="2">The sequence shown here is derived from an EMBL/GenBank/DDBJ whole genome shotgun (WGS) entry which is preliminary data.</text>
</comment>
<dbReference type="EMBL" id="CAOQHR010000003">
    <property type="protein sequence ID" value="CAI6332495.1"/>
    <property type="molecule type" value="Genomic_DNA"/>
</dbReference>
<proteinExistence type="predicted"/>
<dbReference type="AlphaFoldDB" id="A0A9W4XL37"/>
<feature type="region of interest" description="Disordered" evidence="1">
    <location>
        <begin position="1"/>
        <end position="70"/>
    </location>
</feature>
<gene>
    <name evidence="2" type="ORF">PDIGIT_LOCUS5520</name>
</gene>
<feature type="compositionally biased region" description="Basic and acidic residues" evidence="1">
    <location>
        <begin position="34"/>
        <end position="47"/>
    </location>
</feature>
<sequence length="70" mass="7831">MVQTSSTGRSSKSENEIGKRKRNKSTKKLALIGTRKENEIERKRERSSTPAPKNAPVSLDPHLSYGYGRS</sequence>
<accession>A0A9W4XL37</accession>
<keyword evidence="3" id="KW-1185">Reference proteome</keyword>
<name>A0A9W4XL37_9PLEO</name>
<reference evidence="2" key="1">
    <citation type="submission" date="2023-01" db="EMBL/GenBank/DDBJ databases">
        <authorList>
            <person name="Van Ghelder C."/>
            <person name="Rancurel C."/>
        </authorList>
    </citation>
    <scope>NUCLEOTIDE SEQUENCE</scope>
    <source>
        <strain evidence="2">CNCM I-4278</strain>
    </source>
</reference>